<evidence type="ECO:0000313" key="10">
    <source>
        <dbReference type="Proteomes" id="UP001300303"/>
    </source>
</evidence>
<dbReference type="Pfam" id="PF00952">
    <property type="entry name" value="Bunya_nucleocap"/>
    <property type="match status" value="1"/>
</dbReference>
<evidence type="ECO:0000256" key="4">
    <source>
        <dbReference type="ARBA" id="ARBA00022844"/>
    </source>
</evidence>
<dbReference type="Gene3D" id="1.10.472.180">
    <property type="entry name" value="Bunyavirus nucleocapsid (N) protein, C-terminal domain"/>
    <property type="match status" value="1"/>
</dbReference>
<comment type="similarity">
    <text evidence="2">Belongs to the orthobunyavirus nucleocapsid protein family.</text>
</comment>
<evidence type="ECO:0000313" key="9">
    <source>
        <dbReference type="EMBL" id="QLA47023.1"/>
    </source>
</evidence>
<organism evidence="9 10">
    <name type="scientific">Tanga virus</name>
    <dbReference type="NCBI Taxonomy" id="2748249"/>
    <lineage>
        <taxon>Viruses</taxon>
        <taxon>Riboviria</taxon>
        <taxon>Orthornavirae</taxon>
        <taxon>Negarnaviricota</taxon>
        <taxon>Polyploviricotina</taxon>
        <taxon>Bunyaviricetes</taxon>
        <taxon>Elliovirales</taxon>
        <taxon>Peribunyaviridae</taxon>
        <taxon>Orthobunyavirus</taxon>
        <taxon>Orthobunyavirus tangaense</taxon>
    </lineage>
</organism>
<dbReference type="EMBL" id="MK896457">
    <property type="protein sequence ID" value="QLA47023.1"/>
    <property type="molecule type" value="Viral_cRNA"/>
</dbReference>
<dbReference type="Proteomes" id="UP001300303">
    <property type="component" value="Genome"/>
</dbReference>
<protein>
    <recommendedName>
        <fullName evidence="3">Nucleoprotein</fullName>
    </recommendedName>
    <alternativeName>
        <fullName evidence="8">Nucleocapsid protein</fullName>
    </alternativeName>
</protein>
<dbReference type="GO" id="GO:1990904">
    <property type="term" value="C:ribonucleoprotein complex"/>
    <property type="evidence" value="ECO:0007669"/>
    <property type="project" value="UniProtKB-KW"/>
</dbReference>
<proteinExistence type="inferred from homology"/>
<evidence type="ECO:0000256" key="2">
    <source>
        <dbReference type="ARBA" id="ARBA00006516"/>
    </source>
</evidence>
<reference evidence="9 10" key="1">
    <citation type="submission" date="2019-05" db="EMBL/GenBank/DDBJ databases">
        <title>Genomic Characterization of 104 Bunyaviruses in the Families Peribunyaviridae, Nairoviridae, and Phenuiviridae.</title>
        <authorList>
            <person name="Kapuscinski M."/>
            <person name="Bergren N."/>
            <person name="Russell B."/>
            <person name="Lee J."/>
            <person name="Borland E."/>
            <person name="King D."/>
            <person name="Burkhalter K."/>
            <person name="Stenglein M."/>
            <person name="Kading R."/>
        </authorList>
    </citation>
    <scope>NUCLEOTIDE SEQUENCE [LARGE SCALE GENOMIC DNA]</scope>
    <source>
        <strain evidence="9 10">MP 1329</strain>
    </source>
</reference>
<dbReference type="GO" id="GO:0003723">
    <property type="term" value="F:RNA binding"/>
    <property type="evidence" value="ECO:0007669"/>
    <property type="project" value="UniProtKB-KW"/>
</dbReference>
<keyword evidence="5" id="KW-0694">RNA-binding</keyword>
<dbReference type="GeneID" id="80553725"/>
<accession>A0A7D9MVT9</accession>
<evidence type="ECO:0000256" key="5">
    <source>
        <dbReference type="ARBA" id="ARBA00022884"/>
    </source>
</evidence>
<dbReference type="KEGG" id="vg:80553725"/>
<dbReference type="GO" id="GO:0019013">
    <property type="term" value="C:viral nucleocapsid"/>
    <property type="evidence" value="ECO:0007669"/>
    <property type="project" value="UniProtKB-KW"/>
</dbReference>
<dbReference type="InterPro" id="IPR001784">
    <property type="entry name" value="Bunya_nucleocap"/>
</dbReference>
<evidence type="ECO:0000256" key="7">
    <source>
        <dbReference type="ARBA" id="ARBA00023274"/>
    </source>
</evidence>
<dbReference type="RefSeq" id="YP_010840651.1">
    <property type="nucleotide sequence ID" value="NC_078902.1"/>
</dbReference>
<keyword evidence="10" id="KW-1185">Reference proteome</keyword>
<evidence type="ECO:0000256" key="1">
    <source>
        <dbReference type="ARBA" id="ARBA00004328"/>
    </source>
</evidence>
<keyword evidence="6" id="KW-0543">Viral nucleoprotein</keyword>
<keyword evidence="4" id="KW-0946">Virion</keyword>
<evidence type="ECO:0000256" key="3">
    <source>
        <dbReference type="ARBA" id="ARBA00014389"/>
    </source>
</evidence>
<dbReference type="InterPro" id="IPR043012">
    <property type="entry name" value="Bunya_nucleocap_N"/>
</dbReference>
<dbReference type="InterPro" id="IPR043011">
    <property type="entry name" value="Bunya_nucleocap_C"/>
</dbReference>
<sequence>MTSYDFAFDDNPKVEIKPFNPEAAFRAFELEHRNISVQDIRVFFLNAGKLKKTLKLCPKLEITARFGSWSVKIKNTINRSLGELVLSETDLTLHRISGYLALIVLRKATVEKQLERDMVKEHIVNPIAESQGVTWNNSKPEIYLSFFPGTEFFLKDFLMYPLAIGVTRVRRGLMTQEFLAKLLRQKFEGKDPNVWMVEKVNLVKNAVDELAKYPLTKASSGPHVKEFLAKLGINYVL</sequence>
<dbReference type="Gene3D" id="1.20.142.20">
    <property type="match status" value="1"/>
</dbReference>
<evidence type="ECO:0000256" key="6">
    <source>
        <dbReference type="ARBA" id="ARBA00023086"/>
    </source>
</evidence>
<name>A0A7D9MVT9_9VIRU</name>
<comment type="subcellular location">
    <subcellularLocation>
        <location evidence="1">Virion</location>
    </subcellularLocation>
</comment>
<keyword evidence="7" id="KW-0687">Ribonucleoprotein</keyword>
<evidence type="ECO:0000256" key="8">
    <source>
        <dbReference type="ARBA" id="ARBA00033344"/>
    </source>
</evidence>